<organism evidence="2 3">
    <name type="scientific">Rotaria sordida</name>
    <dbReference type="NCBI Taxonomy" id="392033"/>
    <lineage>
        <taxon>Eukaryota</taxon>
        <taxon>Metazoa</taxon>
        <taxon>Spiralia</taxon>
        <taxon>Gnathifera</taxon>
        <taxon>Rotifera</taxon>
        <taxon>Eurotatoria</taxon>
        <taxon>Bdelloidea</taxon>
        <taxon>Philodinida</taxon>
        <taxon>Philodinidae</taxon>
        <taxon>Rotaria</taxon>
    </lineage>
</organism>
<comment type="caution">
    <text evidence="2">The sequence shown here is derived from an EMBL/GenBank/DDBJ whole genome shotgun (WGS) entry which is preliminary data.</text>
</comment>
<dbReference type="Proteomes" id="UP000663854">
    <property type="component" value="Unassembled WGS sequence"/>
</dbReference>
<reference evidence="2" key="1">
    <citation type="submission" date="2021-02" db="EMBL/GenBank/DDBJ databases">
        <authorList>
            <person name="Nowell W R."/>
        </authorList>
    </citation>
    <scope>NUCLEOTIDE SEQUENCE</scope>
</reference>
<evidence type="ECO:0000313" key="1">
    <source>
        <dbReference type="EMBL" id="CAF1122782.1"/>
    </source>
</evidence>
<dbReference type="Proteomes" id="UP000663870">
    <property type="component" value="Unassembled WGS sequence"/>
</dbReference>
<proteinExistence type="predicted"/>
<evidence type="ECO:0000313" key="2">
    <source>
        <dbReference type="EMBL" id="CAF1341466.1"/>
    </source>
</evidence>
<name>A0A815GQ09_9BILA</name>
<dbReference type="EMBL" id="CAJNOH010000783">
    <property type="protein sequence ID" value="CAF1122782.1"/>
    <property type="molecule type" value="Genomic_DNA"/>
</dbReference>
<accession>A0A815GQ09</accession>
<protein>
    <submittedName>
        <fullName evidence="2">Uncharacterized protein</fullName>
    </submittedName>
</protein>
<keyword evidence="3" id="KW-1185">Reference proteome</keyword>
<sequence length="108" mass="12572">MNIIKGFDDLRWKDQDKIRHLIQENSTLASNQTTLKEKFGATVQSKRKCKGIELSSELIKAKQAKTDDEIAENFNEQEQTRLRKKQSKLLWVLKDNLRMEILGGVLKE</sequence>
<dbReference type="EMBL" id="CAJNOL010001349">
    <property type="protein sequence ID" value="CAF1341466.1"/>
    <property type="molecule type" value="Genomic_DNA"/>
</dbReference>
<gene>
    <name evidence="2" type="ORF">JXQ802_LOCUS31596</name>
    <name evidence="1" type="ORF">PYM288_LOCUS20792</name>
</gene>
<evidence type="ECO:0000313" key="3">
    <source>
        <dbReference type="Proteomes" id="UP000663870"/>
    </source>
</evidence>
<dbReference type="AlphaFoldDB" id="A0A815GQ09"/>